<accession>M4Z9K5</accession>
<dbReference type="STRING" id="1245469.S58_44680"/>
<dbReference type="Pfam" id="PF12071">
    <property type="entry name" value="DUF3551"/>
    <property type="match status" value="1"/>
</dbReference>
<proteinExistence type="predicted"/>
<evidence type="ECO:0008006" key="4">
    <source>
        <dbReference type="Google" id="ProtNLM"/>
    </source>
</evidence>
<keyword evidence="1" id="KW-0732">Signal</keyword>
<sequence>MRVLTWSAFVLALTMGSALSVPAQAQAYDPRYPVCMKVYEGRWGGEWIDCSYTSLPQCRATASGRAAMCDLNPFFAPPQPPPRRAHRRHR</sequence>
<dbReference type="AlphaFoldDB" id="M4Z9K5"/>
<gene>
    <name evidence="2" type="ORF">S58_44680</name>
</gene>
<reference evidence="2 3" key="1">
    <citation type="journal article" date="2013" name="Appl. Environ. Microbiol.">
        <title>Genome analysis suggests that the soil oligotrophic bacterium Agromonas oligotrophica (Bradyrhizobium oligotrophicum) is a nitrogen-fixing symbiont of Aeschynomene indica.</title>
        <authorList>
            <person name="Okubo T."/>
            <person name="Fukushima S."/>
            <person name="Itakura M."/>
            <person name="Oshima K."/>
            <person name="Longtonglang A."/>
            <person name="Teaumroong N."/>
            <person name="Mitsui H."/>
            <person name="Hattori M."/>
            <person name="Hattori R."/>
            <person name="Hattori T."/>
            <person name="Minamisawa K."/>
        </authorList>
    </citation>
    <scope>NUCLEOTIDE SEQUENCE [LARGE SCALE GENOMIC DNA]</scope>
    <source>
        <strain evidence="2 3">S58</strain>
    </source>
</reference>
<feature type="signal peptide" evidence="1">
    <location>
        <begin position="1"/>
        <end position="25"/>
    </location>
</feature>
<evidence type="ECO:0000313" key="2">
    <source>
        <dbReference type="EMBL" id="BAM90453.1"/>
    </source>
</evidence>
<protein>
    <recommendedName>
        <fullName evidence="4">DUF3551 domain-containing protein</fullName>
    </recommendedName>
</protein>
<name>M4Z9K5_9BRAD</name>
<dbReference type="HOGENOM" id="CLU_171100_1_1_5"/>
<dbReference type="PATRIC" id="fig|1245469.3.peg.4572"/>
<dbReference type="OrthoDB" id="8229016at2"/>
<feature type="chain" id="PRO_5004062153" description="DUF3551 domain-containing protein" evidence="1">
    <location>
        <begin position="26"/>
        <end position="90"/>
    </location>
</feature>
<dbReference type="Proteomes" id="UP000011841">
    <property type="component" value="Chromosome"/>
</dbReference>
<dbReference type="EMBL" id="AP012603">
    <property type="protein sequence ID" value="BAM90453.1"/>
    <property type="molecule type" value="Genomic_DNA"/>
</dbReference>
<dbReference type="RefSeq" id="WP_015667558.1">
    <property type="nucleotide sequence ID" value="NC_020453.1"/>
</dbReference>
<dbReference type="KEGG" id="aol:S58_44680"/>
<dbReference type="InterPro" id="IPR021937">
    <property type="entry name" value="DUF3551"/>
</dbReference>
<organism evidence="2 3">
    <name type="scientific">Bradyrhizobium oligotrophicum S58</name>
    <dbReference type="NCBI Taxonomy" id="1245469"/>
    <lineage>
        <taxon>Bacteria</taxon>
        <taxon>Pseudomonadati</taxon>
        <taxon>Pseudomonadota</taxon>
        <taxon>Alphaproteobacteria</taxon>
        <taxon>Hyphomicrobiales</taxon>
        <taxon>Nitrobacteraceae</taxon>
        <taxon>Bradyrhizobium</taxon>
    </lineage>
</organism>
<evidence type="ECO:0000313" key="3">
    <source>
        <dbReference type="Proteomes" id="UP000011841"/>
    </source>
</evidence>
<keyword evidence="3" id="KW-1185">Reference proteome</keyword>
<dbReference type="GeneID" id="301818252"/>
<evidence type="ECO:0000256" key="1">
    <source>
        <dbReference type="SAM" id="SignalP"/>
    </source>
</evidence>
<dbReference type="eggNOG" id="ENOG5032DUA">
    <property type="taxonomic scope" value="Bacteria"/>
</dbReference>